<dbReference type="GO" id="GO:0004252">
    <property type="term" value="F:serine-type endopeptidase activity"/>
    <property type="evidence" value="ECO:0007669"/>
    <property type="project" value="InterPro"/>
</dbReference>
<feature type="transmembrane region" description="Helical" evidence="7">
    <location>
        <begin position="103"/>
        <end position="122"/>
    </location>
</feature>
<evidence type="ECO:0000313" key="10">
    <source>
        <dbReference type="Proteomes" id="UP000546162"/>
    </source>
</evidence>
<evidence type="ECO:0000256" key="1">
    <source>
        <dbReference type="ARBA" id="ARBA00004141"/>
    </source>
</evidence>
<gene>
    <name evidence="9" type="ORF">BJY16_001466</name>
</gene>
<dbReference type="GO" id="GO:0006508">
    <property type="term" value="P:proteolysis"/>
    <property type="evidence" value="ECO:0007669"/>
    <property type="project" value="UniProtKB-KW"/>
</dbReference>
<evidence type="ECO:0000256" key="7">
    <source>
        <dbReference type="SAM" id="Phobius"/>
    </source>
</evidence>
<evidence type="ECO:0000256" key="5">
    <source>
        <dbReference type="ARBA" id="ARBA00022989"/>
    </source>
</evidence>
<keyword evidence="4" id="KW-0378">Hydrolase</keyword>
<keyword evidence="5 7" id="KW-1133">Transmembrane helix</keyword>
<comment type="subcellular location">
    <subcellularLocation>
        <location evidence="1">Membrane</location>
        <topology evidence="1">Multi-pass membrane protein</topology>
    </subcellularLocation>
</comment>
<reference evidence="9 10" key="1">
    <citation type="submission" date="2020-08" db="EMBL/GenBank/DDBJ databases">
        <title>Sequencing the genomes of 1000 actinobacteria strains.</title>
        <authorList>
            <person name="Klenk H.-P."/>
        </authorList>
    </citation>
    <scope>NUCLEOTIDE SEQUENCE [LARGE SCALE GENOMIC DNA]</scope>
    <source>
        <strain evidence="9 10">DSM 45809</strain>
    </source>
</reference>
<dbReference type="Proteomes" id="UP000546162">
    <property type="component" value="Unassembled WGS sequence"/>
</dbReference>
<accession>A0A7W7GTN0</accession>
<feature type="domain" description="Peptidase S54 rhomboid" evidence="8">
    <location>
        <begin position="62"/>
        <end position="193"/>
    </location>
</feature>
<evidence type="ECO:0000256" key="3">
    <source>
        <dbReference type="ARBA" id="ARBA00022692"/>
    </source>
</evidence>
<dbReference type="PANTHER" id="PTHR43731">
    <property type="entry name" value="RHOMBOID PROTEASE"/>
    <property type="match status" value="1"/>
</dbReference>
<comment type="similarity">
    <text evidence="2">Belongs to the peptidase S54 family.</text>
</comment>
<evidence type="ECO:0000313" key="9">
    <source>
        <dbReference type="EMBL" id="MBB4738007.1"/>
    </source>
</evidence>
<organism evidence="9 10">
    <name type="scientific">Actinoplanes octamycinicus</name>
    <dbReference type="NCBI Taxonomy" id="135948"/>
    <lineage>
        <taxon>Bacteria</taxon>
        <taxon>Bacillati</taxon>
        <taxon>Actinomycetota</taxon>
        <taxon>Actinomycetes</taxon>
        <taxon>Micromonosporales</taxon>
        <taxon>Micromonosporaceae</taxon>
        <taxon>Actinoplanes</taxon>
    </lineage>
</organism>
<protein>
    <submittedName>
        <fullName evidence="9">Membrane associated rhomboid family serine protease</fullName>
    </submittedName>
</protein>
<keyword evidence="10" id="KW-1185">Reference proteome</keyword>
<feature type="transmembrane region" description="Helical" evidence="7">
    <location>
        <begin position="7"/>
        <end position="31"/>
    </location>
</feature>
<dbReference type="InterPro" id="IPR050925">
    <property type="entry name" value="Rhomboid_protease_S54"/>
</dbReference>
<comment type="caution">
    <text evidence="9">The sequence shown here is derived from an EMBL/GenBank/DDBJ whole genome shotgun (WGS) entry which is preliminary data.</text>
</comment>
<evidence type="ECO:0000256" key="2">
    <source>
        <dbReference type="ARBA" id="ARBA00009045"/>
    </source>
</evidence>
<feature type="transmembrane region" description="Helical" evidence="7">
    <location>
        <begin position="72"/>
        <end position="91"/>
    </location>
</feature>
<keyword evidence="9" id="KW-0645">Protease</keyword>
<evidence type="ECO:0000256" key="4">
    <source>
        <dbReference type="ARBA" id="ARBA00022801"/>
    </source>
</evidence>
<dbReference type="EMBL" id="JACHNB010000001">
    <property type="protein sequence ID" value="MBB4738007.1"/>
    <property type="molecule type" value="Genomic_DNA"/>
</dbReference>
<name>A0A7W7GTN0_9ACTN</name>
<evidence type="ECO:0000259" key="8">
    <source>
        <dbReference type="Pfam" id="PF01694"/>
    </source>
</evidence>
<keyword evidence="6 7" id="KW-0472">Membrane</keyword>
<dbReference type="InterPro" id="IPR022764">
    <property type="entry name" value="Peptidase_S54_rhomboid_dom"/>
</dbReference>
<feature type="transmembrane region" description="Helical" evidence="7">
    <location>
        <begin position="179"/>
        <end position="197"/>
    </location>
</feature>
<feature type="transmembrane region" description="Helical" evidence="7">
    <location>
        <begin position="128"/>
        <end position="146"/>
    </location>
</feature>
<sequence length="228" mass="24087">MRSIIALNFLVMAVSVAFGGLRAIAGAGGFFNTGGAPTRVTRAFEVLGYARYGGDWHGIAAGEWYRLVTAMFVHYGALHLLLNMMLLWQIGSYLEAKFGPARFLALYFLAGFGGNVAVYALQEPYIPAAGASTATFGLVIGIIIVNRRLALDISSLVPLLVMNLIYTFALPGISVEGHLGGLAAGAAATVVLAYAKLPHRTAKQVIGCSILFVVLVAVAIARTVQILN</sequence>
<feature type="transmembrane region" description="Helical" evidence="7">
    <location>
        <begin position="204"/>
        <end position="224"/>
    </location>
</feature>
<keyword evidence="3 7" id="KW-0812">Transmembrane</keyword>
<proteinExistence type="inferred from homology"/>
<feature type="transmembrane region" description="Helical" evidence="7">
    <location>
        <begin position="153"/>
        <end position="173"/>
    </location>
</feature>
<dbReference type="GO" id="GO:0016020">
    <property type="term" value="C:membrane"/>
    <property type="evidence" value="ECO:0007669"/>
    <property type="project" value="UniProtKB-SubCell"/>
</dbReference>
<dbReference type="InterPro" id="IPR035952">
    <property type="entry name" value="Rhomboid-like_sf"/>
</dbReference>
<dbReference type="Gene3D" id="1.20.1540.10">
    <property type="entry name" value="Rhomboid-like"/>
    <property type="match status" value="1"/>
</dbReference>
<evidence type="ECO:0000256" key="6">
    <source>
        <dbReference type="ARBA" id="ARBA00023136"/>
    </source>
</evidence>
<dbReference type="Pfam" id="PF01694">
    <property type="entry name" value="Rhomboid"/>
    <property type="match status" value="1"/>
</dbReference>
<dbReference type="AlphaFoldDB" id="A0A7W7GTN0"/>
<dbReference type="PANTHER" id="PTHR43731:SF14">
    <property type="entry name" value="PRESENILIN-ASSOCIATED RHOMBOID-LIKE PROTEIN, MITOCHONDRIAL"/>
    <property type="match status" value="1"/>
</dbReference>
<dbReference type="SUPFAM" id="SSF144091">
    <property type="entry name" value="Rhomboid-like"/>
    <property type="match status" value="1"/>
</dbReference>